<dbReference type="PANTHER" id="PTHR30023">
    <property type="entry name" value="D-ALANYL-D-ALANINE CARBOXYPEPTIDASE"/>
    <property type="match status" value="1"/>
</dbReference>
<name>A0A6J6E5W5_9ZZZZ</name>
<dbReference type="AlphaFoldDB" id="A0A6J6E5W5"/>
<protein>
    <submittedName>
        <fullName evidence="3">Unannotated protein</fullName>
    </submittedName>
</protein>
<comment type="similarity">
    <text evidence="1">Belongs to the peptidase S13 family.</text>
</comment>
<dbReference type="EMBL" id="CAEZTD010000136">
    <property type="protein sequence ID" value="CAB4571802.1"/>
    <property type="molecule type" value="Genomic_DNA"/>
</dbReference>
<evidence type="ECO:0000256" key="2">
    <source>
        <dbReference type="ARBA" id="ARBA00022801"/>
    </source>
</evidence>
<dbReference type="GO" id="GO:0006508">
    <property type="term" value="P:proteolysis"/>
    <property type="evidence" value="ECO:0007669"/>
    <property type="project" value="InterPro"/>
</dbReference>
<dbReference type="PRINTS" id="PR00922">
    <property type="entry name" value="DADACBPTASE3"/>
</dbReference>
<sequence length="458" mass="47333">MQWEWIRRREVLAVAAIAGALVVGFFAGTVSQGVALATMPTPSATPTLRALPTNSPAPIPVRTCSVEALSTDARLGNMHARVANALTGEVLFDRDGGTPNRTASVMKVVTSAAALAALGPDYRFVTRVVKGAEPGSVVLIGGGDPTLTDAPSGETTIFGSVAHLDDLASQTIAAWNADPSTAGTPITTLVVDASRYSGPDWNPTWDYKELSDGTTSKVTALMVNTGRADARANTSPRDEDPVGRAASAFANLLGGASVQMGSAPAGATILGQVASPAIAEMLPQILLYSDNTAADALAFETAIATGTGNSFDALATAYPLALESYGLDTAGMNVVDGSGLSDSNAISPAYLTRLFAKIYAREGHLGLIMDNLPVAREKGSLAYSDRFVGDNAVVAGRVWAKTGWIDSGYTLGGVVLAVDETPLAFAIYALDDINSTAKQAIDNWVVGLYNCGNTLANF</sequence>
<dbReference type="PANTHER" id="PTHR30023:SF0">
    <property type="entry name" value="PENICILLIN-SENSITIVE CARBOXYPEPTIDASE A"/>
    <property type="match status" value="1"/>
</dbReference>
<dbReference type="Gene3D" id="3.40.710.10">
    <property type="entry name" value="DD-peptidase/beta-lactamase superfamily"/>
    <property type="match status" value="2"/>
</dbReference>
<dbReference type="GO" id="GO:0004185">
    <property type="term" value="F:serine-type carboxypeptidase activity"/>
    <property type="evidence" value="ECO:0007669"/>
    <property type="project" value="InterPro"/>
</dbReference>
<dbReference type="Pfam" id="PF02113">
    <property type="entry name" value="Peptidase_S13"/>
    <property type="match status" value="2"/>
</dbReference>
<dbReference type="InterPro" id="IPR000667">
    <property type="entry name" value="Peptidase_S13"/>
</dbReference>
<dbReference type="InterPro" id="IPR012338">
    <property type="entry name" value="Beta-lactam/transpept-like"/>
</dbReference>
<evidence type="ECO:0000256" key="1">
    <source>
        <dbReference type="ARBA" id="ARBA00006096"/>
    </source>
</evidence>
<accession>A0A6J6E5W5</accession>
<reference evidence="3" key="1">
    <citation type="submission" date="2020-05" db="EMBL/GenBank/DDBJ databases">
        <authorList>
            <person name="Chiriac C."/>
            <person name="Salcher M."/>
            <person name="Ghai R."/>
            <person name="Kavagutti S V."/>
        </authorList>
    </citation>
    <scope>NUCLEOTIDE SEQUENCE</scope>
</reference>
<gene>
    <name evidence="3" type="ORF">UFOPK1591_01340</name>
</gene>
<organism evidence="3">
    <name type="scientific">freshwater metagenome</name>
    <dbReference type="NCBI Taxonomy" id="449393"/>
    <lineage>
        <taxon>unclassified sequences</taxon>
        <taxon>metagenomes</taxon>
        <taxon>ecological metagenomes</taxon>
    </lineage>
</organism>
<dbReference type="GO" id="GO:0000270">
    <property type="term" value="P:peptidoglycan metabolic process"/>
    <property type="evidence" value="ECO:0007669"/>
    <property type="project" value="TreeGrafter"/>
</dbReference>
<dbReference type="SUPFAM" id="SSF56601">
    <property type="entry name" value="beta-lactamase/transpeptidase-like"/>
    <property type="match status" value="1"/>
</dbReference>
<keyword evidence="2" id="KW-0378">Hydrolase</keyword>
<evidence type="ECO:0000313" key="3">
    <source>
        <dbReference type="EMBL" id="CAB4571802.1"/>
    </source>
</evidence>
<proteinExistence type="inferred from homology"/>